<dbReference type="Pfam" id="PF00883">
    <property type="entry name" value="Peptidase_M17"/>
    <property type="match status" value="1"/>
</dbReference>
<evidence type="ECO:0000256" key="12">
    <source>
        <dbReference type="ARBA" id="ARBA00045966"/>
    </source>
</evidence>
<dbReference type="GO" id="GO:0006508">
    <property type="term" value="P:proteolysis"/>
    <property type="evidence" value="ECO:0007669"/>
    <property type="project" value="UniProtKB-KW"/>
</dbReference>
<dbReference type="EMBL" id="GAHY01001964">
    <property type="protein sequence ID" value="JAA75546.1"/>
    <property type="molecule type" value="mRNA"/>
</dbReference>
<evidence type="ECO:0000256" key="2">
    <source>
        <dbReference type="ARBA" id="ARBA00014190"/>
    </source>
</evidence>
<comment type="similarity">
    <text evidence="1">Belongs to the peptidase M17 family.</text>
</comment>
<evidence type="ECO:0000256" key="5">
    <source>
        <dbReference type="ARBA" id="ARBA00022801"/>
    </source>
</evidence>
<keyword evidence="4" id="KW-0645">Protease</keyword>
<dbReference type="RefSeq" id="XP_073999835.1">
    <property type="nucleotide sequence ID" value="XM_074143734.1"/>
</dbReference>
<dbReference type="OMA" id="WPMPLPE"/>
<feature type="domain" description="Cytosol aminopeptidase" evidence="15">
    <location>
        <begin position="347"/>
        <end position="354"/>
    </location>
</feature>
<evidence type="ECO:0000313" key="16">
    <source>
        <dbReference type="EMBL" id="JAA75546.1"/>
    </source>
</evidence>
<comment type="catalytic activity">
    <reaction evidence="13">
        <text>S-benzyl-L-cysteinylglycine + H2O = S-benzyl-L-cysteine + glycine</text>
        <dbReference type="Rhea" id="RHEA:62568"/>
        <dbReference type="ChEBI" id="CHEBI:15377"/>
        <dbReference type="ChEBI" id="CHEBI:57305"/>
        <dbReference type="ChEBI" id="CHEBI:145802"/>
        <dbReference type="ChEBI" id="CHEBI:145803"/>
    </reaction>
    <physiologicalReaction direction="left-to-right" evidence="13">
        <dbReference type="Rhea" id="RHEA:62569"/>
    </physiologicalReaction>
</comment>
<dbReference type="Pfam" id="PF02789">
    <property type="entry name" value="Peptidase_M17_N"/>
    <property type="match status" value="1"/>
</dbReference>
<evidence type="ECO:0000313" key="18">
    <source>
        <dbReference type="Proteomes" id="UP000015103"/>
    </source>
</evidence>
<accession>R4FLW1</accession>
<comment type="catalytic activity">
    <reaction evidence="14">
        <text>L-cysteinylglycine + H2O = L-cysteine + glycine</text>
        <dbReference type="Rhea" id="RHEA:28783"/>
        <dbReference type="ChEBI" id="CHEBI:15377"/>
        <dbReference type="ChEBI" id="CHEBI:35235"/>
        <dbReference type="ChEBI" id="CHEBI:57305"/>
        <dbReference type="ChEBI" id="CHEBI:61694"/>
    </reaction>
    <physiologicalReaction direction="left-to-right" evidence="14">
        <dbReference type="Rhea" id="RHEA:28784"/>
    </physiologicalReaction>
</comment>
<dbReference type="PRINTS" id="PR00481">
    <property type="entry name" value="LAMNOPPTDASE"/>
</dbReference>
<evidence type="ECO:0000256" key="7">
    <source>
        <dbReference type="ARBA" id="ARBA00023625"/>
    </source>
</evidence>
<dbReference type="InterPro" id="IPR043472">
    <property type="entry name" value="Macro_dom-like"/>
</dbReference>
<dbReference type="GO" id="GO:0005737">
    <property type="term" value="C:cytoplasm"/>
    <property type="evidence" value="ECO:0007669"/>
    <property type="project" value="InterPro"/>
</dbReference>
<dbReference type="Gene3D" id="3.40.630.10">
    <property type="entry name" value="Zn peptidases"/>
    <property type="match status" value="1"/>
</dbReference>
<dbReference type="Gene3D" id="3.40.220.10">
    <property type="entry name" value="Leucine Aminopeptidase, subunit E, domain 1"/>
    <property type="match status" value="1"/>
</dbReference>
<dbReference type="eggNOG" id="KOG2597">
    <property type="taxonomic scope" value="Eukaryota"/>
</dbReference>
<dbReference type="STRING" id="13249.R4FLW1"/>
<dbReference type="PANTHER" id="PTHR11963">
    <property type="entry name" value="LEUCINE AMINOPEPTIDASE-RELATED"/>
    <property type="match status" value="1"/>
</dbReference>
<dbReference type="GO" id="GO:0070006">
    <property type="term" value="F:metalloaminopeptidase activity"/>
    <property type="evidence" value="ECO:0007669"/>
    <property type="project" value="InterPro"/>
</dbReference>
<comment type="catalytic activity">
    <reaction evidence="6">
        <text>an S-substituted L-cysteinylglycine + H2O = an S-substituted L-cysteine + glycine</text>
        <dbReference type="Rhea" id="RHEA:60444"/>
        <dbReference type="ChEBI" id="CHEBI:15377"/>
        <dbReference type="ChEBI" id="CHEBI:57305"/>
        <dbReference type="ChEBI" id="CHEBI:58717"/>
        <dbReference type="ChEBI" id="CHEBI:143103"/>
        <dbReference type="EC" id="3.4.13.23"/>
    </reaction>
    <physiologicalReaction direction="left-to-right" evidence="6">
        <dbReference type="Rhea" id="RHEA:60445"/>
    </physiologicalReaction>
</comment>
<dbReference type="GeneID" id="141462125"/>
<evidence type="ECO:0000256" key="11">
    <source>
        <dbReference type="ARBA" id="ARBA00031564"/>
    </source>
</evidence>
<reference evidence="16" key="1">
    <citation type="submission" date="2013-04" db="EMBL/GenBank/DDBJ databases">
        <title>An insight into the transcriptome of the digestive tract of the blood sucking bug, Rhodnius prolixus.</title>
        <authorList>
            <person name="Ribeiro J.M.C."/>
            <person name="Genta F.A."/>
            <person name="Sorgine M.H.F."/>
            <person name="Paiva-Silva G.O."/>
            <person name="Majerowicz D."/>
            <person name="Medeiros M."/>
            <person name="Koerich L."/>
            <person name="Terra W.R."/>
            <person name="Ferreira C."/>
            <person name="Pimentel A.C."/>
            <person name="Bisch P.M."/>
            <person name="Diniz M.M.P."/>
            <person name="Nascimento R."/>
            <person name="Salmon D."/>
            <person name="Silber A.M."/>
            <person name="Alves M."/>
            <person name="Oliveira M.F."/>
            <person name="Gondim K.C."/>
            <person name="Silva Neto M.A.C."/>
            <person name="Atella G.C."/>
            <person name="Araujo H."/>
            <person name="Dias F.S."/>
            <person name="Polycarpo C.R."/>
            <person name="Fampa P."/>
            <person name="Melo A.C."/>
            <person name="Tanaka A.S."/>
            <person name="Balczun C."/>
            <person name="Oliveira J.H.M."/>
            <person name="Goncalves R."/>
            <person name="Lazoski C."/>
            <person name="Pereira M.A."/>
            <person name="Rivera-Pomar R."/>
            <person name="Diambra L."/>
            <person name="Schaub G.A."/>
            <person name="Garcia E.S."/>
            <person name="Azambuja P."/>
            <person name="Braz G.R.C."/>
            <person name="Oliveira P.L."/>
        </authorList>
    </citation>
    <scope>NUCLEOTIDE SEQUENCE</scope>
</reference>
<dbReference type="EMBL" id="ACPB03024616">
    <property type="status" value="NOT_ANNOTATED_CDS"/>
    <property type="molecule type" value="Genomic_DNA"/>
</dbReference>
<evidence type="ECO:0000256" key="1">
    <source>
        <dbReference type="ARBA" id="ARBA00009528"/>
    </source>
</evidence>
<comment type="function">
    <text evidence="12">Cytosolic metallopeptidase that catalyzes the removal of unsubstituted N-terminal hydrophobic amino acids from various peptides. The presence of Zn(2+) ions is essential for the peptidase activity, and the association with other cofactors can modulate the substrate spectificity of the enzyme. For instance, in the presence of Mn(2+), it displays a specific Cys-Gly hydrolyzing activity of Cys-Gly-S-conjugates. Involved in the metabolism of glutathione and in the degradation of glutathione S-conjugates, which may play a role in the control of the cell redox status.</text>
</comment>
<dbReference type="Proteomes" id="UP000015103">
    <property type="component" value="Unassembled WGS sequence"/>
</dbReference>
<dbReference type="InterPro" id="IPR000819">
    <property type="entry name" value="Peptidase_M17_C"/>
</dbReference>
<proteinExistence type="evidence at transcript level"/>
<evidence type="ECO:0000256" key="4">
    <source>
        <dbReference type="ARBA" id="ARBA00022670"/>
    </source>
</evidence>
<dbReference type="EC" id="3.4.13.23" evidence="7"/>
<evidence type="ECO:0000259" key="15">
    <source>
        <dbReference type="PROSITE" id="PS00631"/>
    </source>
</evidence>
<organism evidence="16">
    <name type="scientific">Rhodnius prolixus</name>
    <name type="common">Triatomid bug</name>
    <dbReference type="NCBI Taxonomy" id="13249"/>
    <lineage>
        <taxon>Eukaryota</taxon>
        <taxon>Metazoa</taxon>
        <taxon>Ecdysozoa</taxon>
        <taxon>Arthropoda</taxon>
        <taxon>Hexapoda</taxon>
        <taxon>Insecta</taxon>
        <taxon>Pterygota</taxon>
        <taxon>Neoptera</taxon>
        <taxon>Paraneoptera</taxon>
        <taxon>Hemiptera</taxon>
        <taxon>Heteroptera</taxon>
        <taxon>Panheteroptera</taxon>
        <taxon>Cimicomorpha</taxon>
        <taxon>Reduviidae</taxon>
        <taxon>Triatominae</taxon>
        <taxon>Rhodnius</taxon>
    </lineage>
</organism>
<dbReference type="GO" id="GO:0030145">
    <property type="term" value="F:manganese ion binding"/>
    <property type="evidence" value="ECO:0007669"/>
    <property type="project" value="InterPro"/>
</dbReference>
<dbReference type="AlphaFoldDB" id="R4FLW1"/>
<name>R4FLW1_RHOPR</name>
<evidence type="ECO:0000256" key="13">
    <source>
        <dbReference type="ARBA" id="ARBA00047881"/>
    </source>
</evidence>
<dbReference type="InterPro" id="IPR011356">
    <property type="entry name" value="Leucine_aapep/pepB"/>
</dbReference>
<evidence type="ECO:0000256" key="6">
    <source>
        <dbReference type="ARBA" id="ARBA00023511"/>
    </source>
</evidence>
<dbReference type="EnsemblMetazoa" id="RPRC012689-RA">
    <property type="protein sequence ID" value="RPRC012689-PA"/>
    <property type="gene ID" value="RPRC012689"/>
</dbReference>
<dbReference type="CDD" id="cd00433">
    <property type="entry name" value="Peptidase_M17"/>
    <property type="match status" value="1"/>
</dbReference>
<evidence type="ECO:0000256" key="8">
    <source>
        <dbReference type="ARBA" id="ARBA00029605"/>
    </source>
</evidence>
<dbReference type="PANTHER" id="PTHR11963:SF23">
    <property type="entry name" value="CYTOSOL AMINOPEPTIDASE"/>
    <property type="match status" value="1"/>
</dbReference>
<keyword evidence="5" id="KW-0378">Hydrolase</keyword>
<evidence type="ECO:0000256" key="10">
    <source>
        <dbReference type="ARBA" id="ARBA00030997"/>
    </source>
</evidence>
<dbReference type="SUPFAM" id="SSF52949">
    <property type="entry name" value="Macro domain-like"/>
    <property type="match status" value="1"/>
</dbReference>
<dbReference type="HOGENOM" id="CLU_013734_1_2_1"/>
<reference evidence="17" key="3">
    <citation type="submission" date="2015-05" db="UniProtKB">
        <authorList>
            <consortium name="EnsemblMetazoa"/>
        </authorList>
    </citation>
    <scope>IDENTIFICATION</scope>
</reference>
<sequence length="504" mass="54225">MAALRVVSKSLLKYGTVRYASTCPSKKGLVLGAYNVGDSYKLTGVADCFDHENCAVLRRNLDSANLKPGKSRIIYNPSHGYAAVAVVGLGKESACFNPAERIDEQKENIRVAAAAGAKSLQELDVDEIELEQLGDAEACAEGATLAVWSYQEWKLRQNRKKIPDIRPFKLQDKRGWDSGIIKAEAQNLVRHLAEAPANFMTPRQFAQSAADELGCLGIQVCAHEEDWALQNKMGAFLSVAKGSCEPLRFLEMNYSCGSGKPVVLVGKGITFDSGGISLKGANKMDEMRADMAGAACVVGVMKAVAQLKLPINVIGLTPLCENLPSDKANKPGDIVQAMNMKYIQIDNTDAEGRLILADALCYAAKLEPRFTLDIATLTGAMRVALGGAMTGVFSDCEELWQSLEKAGQVTGDRVWRFPLIKEFTKRMTEYPAVDVNNVGKGAGGGACTAAAFLKEFAPKGGWMHLDIAGVVGPEPDLSTPYLSKGCSGRPTRTLIQFLSQLSSC</sequence>
<keyword evidence="3 16" id="KW-0031">Aminopeptidase</keyword>
<reference evidence="18" key="2">
    <citation type="submission" date="2015-04" db="EMBL/GenBank/DDBJ databases">
        <authorList>
            <person name="Wilson R.K."/>
            <person name="Warren W."/>
            <person name="Dotson E."/>
            <person name="Oliveira P.L."/>
        </authorList>
    </citation>
    <scope>NUCLEOTIDE SEQUENCE</scope>
</reference>
<dbReference type="PROSITE" id="PS00631">
    <property type="entry name" value="CYTOSOL_AP"/>
    <property type="match status" value="1"/>
</dbReference>
<dbReference type="InterPro" id="IPR008283">
    <property type="entry name" value="Peptidase_M17_N"/>
</dbReference>
<dbReference type="VEuPathDB" id="VectorBase:RPRC012689"/>
<evidence type="ECO:0000313" key="17">
    <source>
        <dbReference type="EnsemblMetazoa" id="RPRC012689-PA"/>
    </source>
</evidence>
<protein>
    <recommendedName>
        <fullName evidence="2">Cytosol aminopeptidase</fullName>
        <ecNumber evidence="7">3.4.13.23</ecNumber>
    </recommendedName>
    <alternativeName>
        <fullName evidence="10">Cysteinylglycine-S-conjugate dipeptidase</fullName>
    </alternativeName>
    <alternativeName>
        <fullName evidence="11">Leucine aminopeptidase 3</fullName>
    </alternativeName>
    <alternativeName>
        <fullName evidence="9">Proline aminopeptidase</fullName>
    </alternativeName>
    <alternativeName>
        <fullName evidence="8">Prolyl aminopeptidase</fullName>
    </alternativeName>
</protein>
<dbReference type="SUPFAM" id="SSF53187">
    <property type="entry name" value="Zn-dependent exopeptidases"/>
    <property type="match status" value="1"/>
</dbReference>
<keyword evidence="18" id="KW-1185">Reference proteome</keyword>
<evidence type="ECO:0000256" key="3">
    <source>
        <dbReference type="ARBA" id="ARBA00022438"/>
    </source>
</evidence>
<evidence type="ECO:0000256" key="9">
    <source>
        <dbReference type="ARBA" id="ARBA00030930"/>
    </source>
</evidence>
<evidence type="ECO:0000256" key="14">
    <source>
        <dbReference type="ARBA" id="ARBA00049107"/>
    </source>
</evidence>